<evidence type="ECO:0000313" key="2">
    <source>
        <dbReference type="Proteomes" id="UP000266861"/>
    </source>
</evidence>
<name>A0A397JS46_9GLOM</name>
<dbReference type="Proteomes" id="UP000266861">
    <property type="component" value="Unassembled WGS sequence"/>
</dbReference>
<reference evidence="1 2" key="1">
    <citation type="submission" date="2018-08" db="EMBL/GenBank/DDBJ databases">
        <title>Genome and evolution of the arbuscular mycorrhizal fungus Diversispora epigaea (formerly Glomus versiforme) and its bacterial endosymbionts.</title>
        <authorList>
            <person name="Sun X."/>
            <person name="Fei Z."/>
            <person name="Harrison M."/>
        </authorList>
    </citation>
    <scope>NUCLEOTIDE SEQUENCE [LARGE SCALE GENOMIC DNA]</scope>
    <source>
        <strain evidence="1 2">IT104</strain>
    </source>
</reference>
<protein>
    <submittedName>
        <fullName evidence="1">Uncharacterized protein</fullName>
    </submittedName>
</protein>
<accession>A0A397JS46</accession>
<dbReference type="EMBL" id="PQFF01000028">
    <property type="protein sequence ID" value="RHZ87733.1"/>
    <property type="molecule type" value="Genomic_DNA"/>
</dbReference>
<proteinExistence type="predicted"/>
<dbReference type="AlphaFoldDB" id="A0A397JS46"/>
<gene>
    <name evidence="1" type="ORF">Glove_30g136</name>
</gene>
<evidence type="ECO:0000313" key="1">
    <source>
        <dbReference type="EMBL" id="RHZ87733.1"/>
    </source>
</evidence>
<organism evidence="1 2">
    <name type="scientific">Diversispora epigaea</name>
    <dbReference type="NCBI Taxonomy" id="1348612"/>
    <lineage>
        <taxon>Eukaryota</taxon>
        <taxon>Fungi</taxon>
        <taxon>Fungi incertae sedis</taxon>
        <taxon>Mucoromycota</taxon>
        <taxon>Glomeromycotina</taxon>
        <taxon>Glomeromycetes</taxon>
        <taxon>Diversisporales</taxon>
        <taxon>Diversisporaceae</taxon>
        <taxon>Diversispora</taxon>
    </lineage>
</organism>
<sequence>MSSQDDINQNWQKIENDVKAKLIKFLQSDEESISLDINNTIEPHAHCQPDIFQFECGLKSKMHVAQAHVSTALKRRYKCRTPETIVV</sequence>
<comment type="caution">
    <text evidence="1">The sequence shown here is derived from an EMBL/GenBank/DDBJ whole genome shotgun (WGS) entry which is preliminary data.</text>
</comment>
<keyword evidence="2" id="KW-1185">Reference proteome</keyword>
<dbReference type="OrthoDB" id="2472163at2759"/>